<dbReference type="Proteomes" id="UP000224203">
    <property type="component" value="Unassembled WGS sequence"/>
</dbReference>
<organism evidence="1 2">
    <name type="scientific">Bacillus cereus</name>
    <dbReference type="NCBI Taxonomy" id="1396"/>
    <lineage>
        <taxon>Bacteria</taxon>
        <taxon>Bacillati</taxon>
        <taxon>Bacillota</taxon>
        <taxon>Bacilli</taxon>
        <taxon>Bacillales</taxon>
        <taxon>Bacillaceae</taxon>
        <taxon>Bacillus</taxon>
        <taxon>Bacillus cereus group</taxon>
    </lineage>
</organism>
<name>A0A9X7CIG8_BACCE</name>
<protein>
    <submittedName>
        <fullName evidence="1">Uncharacterized protein</fullName>
    </submittedName>
</protein>
<evidence type="ECO:0000313" key="2">
    <source>
        <dbReference type="Proteomes" id="UP000224203"/>
    </source>
</evidence>
<dbReference type="AlphaFoldDB" id="A0A9X7CIG8"/>
<dbReference type="RefSeq" id="WP_098783540.1">
    <property type="nucleotide sequence ID" value="NZ_NULI01000181.1"/>
</dbReference>
<gene>
    <name evidence="1" type="ORF">COC69_26785</name>
</gene>
<comment type="caution">
    <text evidence="1">The sequence shown here is derived from an EMBL/GenBank/DDBJ whole genome shotgun (WGS) entry which is preliminary data.</text>
</comment>
<proteinExistence type="predicted"/>
<evidence type="ECO:0000313" key="1">
    <source>
        <dbReference type="EMBL" id="PGS68497.1"/>
    </source>
</evidence>
<accession>A0A9X7CIG8</accession>
<reference evidence="1 2" key="1">
    <citation type="submission" date="2017-09" db="EMBL/GenBank/DDBJ databases">
        <title>Large-scale bioinformatics analysis of Bacillus genomes uncovers conserved roles of natural products in bacterial physiology.</title>
        <authorList>
            <consortium name="Agbiome Team Llc"/>
            <person name="Bleich R.M."/>
            <person name="Grubbs K.J."/>
            <person name="Santa Maria K.C."/>
            <person name="Allen S.E."/>
            <person name="Farag S."/>
            <person name="Shank E.A."/>
            <person name="Bowers A."/>
        </authorList>
    </citation>
    <scope>NUCLEOTIDE SEQUENCE [LARGE SCALE GENOMIC DNA]</scope>
    <source>
        <strain evidence="1 2">AFS041711</strain>
    </source>
</reference>
<sequence>MVIGGRKYDVQRMNVLSNVSVDKLKRSEQEELMQFKADIYQTYVMIIRNVHNPQACRKMSLAAVKAGLHDEWLQTYCNLSREEAEKVIHFAEMFFKKSIQ</sequence>
<dbReference type="EMBL" id="NULI01000181">
    <property type="protein sequence ID" value="PGS68497.1"/>
    <property type="molecule type" value="Genomic_DNA"/>
</dbReference>